<comment type="caution">
    <text evidence="7">The sequence shown here is derived from an EMBL/GenBank/DDBJ whole genome shotgun (WGS) entry which is preliminary data.</text>
</comment>
<gene>
    <name evidence="7" type="ORF">FNV43_RR11384</name>
</gene>
<dbReference type="InterPro" id="IPR000668">
    <property type="entry name" value="Peptidase_C1A_C"/>
</dbReference>
<dbReference type="GO" id="GO:0006508">
    <property type="term" value="P:proteolysis"/>
    <property type="evidence" value="ECO:0007669"/>
    <property type="project" value="UniProtKB-KW"/>
</dbReference>
<dbReference type="OrthoDB" id="1106769at2759"/>
<keyword evidence="8" id="KW-1185">Reference proteome</keyword>
<dbReference type="SMART" id="SM00645">
    <property type="entry name" value="Pept_C1"/>
    <property type="match status" value="1"/>
</dbReference>
<evidence type="ECO:0000313" key="8">
    <source>
        <dbReference type="Proteomes" id="UP000796880"/>
    </source>
</evidence>
<protein>
    <recommendedName>
        <fullName evidence="6">Peptidase C1A papain C-terminal domain-containing protein</fullName>
    </recommendedName>
</protein>
<dbReference type="AlphaFoldDB" id="A0A8K0H667"/>
<keyword evidence="5" id="KW-1015">Disulfide bond</keyword>
<comment type="similarity">
    <text evidence="1">Belongs to the peptidase C1 family.</text>
</comment>
<keyword evidence="2" id="KW-0645">Protease</keyword>
<dbReference type="InterPro" id="IPR013128">
    <property type="entry name" value="Peptidase_C1A"/>
</dbReference>
<feature type="domain" description="Peptidase C1A papain C-terminal" evidence="6">
    <location>
        <begin position="96"/>
        <end position="274"/>
    </location>
</feature>
<keyword evidence="4" id="KW-0788">Thiol protease</keyword>
<keyword evidence="3" id="KW-0378">Hydrolase</keyword>
<dbReference type="Proteomes" id="UP000796880">
    <property type="component" value="Unassembled WGS sequence"/>
</dbReference>
<evidence type="ECO:0000313" key="7">
    <source>
        <dbReference type="EMBL" id="KAF3446205.1"/>
    </source>
</evidence>
<sequence length="274" mass="30498">MAGAAIPLLHWRASHKKRHAGSNDHELKHDVDDKNHRPSSNYIVDAVCTCTSAGSFVRCLHHFLFSRLLITLPQPFGDCLGLEERSLPTTEECSSIPPSIDWRGTLRVKDQKAFCTCWAVATVSAVESIYYIVAKTGVSLSAQELIDCSGGFICCEKCGIINFAFRYMVSHGVHSDSAYPYVGKRGHCYSAMLRDPIFRIDSYGFIYPCNEAAMLQIVAQQPVVAHVGIIDEEIPGESLEENNHFILIVGYCTFEGRDCWIIQNSWGRNWGMGG</sequence>
<accession>A0A8K0H667</accession>
<evidence type="ECO:0000256" key="4">
    <source>
        <dbReference type="ARBA" id="ARBA00022807"/>
    </source>
</evidence>
<dbReference type="SUPFAM" id="SSF54001">
    <property type="entry name" value="Cysteine proteinases"/>
    <property type="match status" value="1"/>
</dbReference>
<evidence type="ECO:0000256" key="3">
    <source>
        <dbReference type="ARBA" id="ARBA00022801"/>
    </source>
</evidence>
<evidence type="ECO:0000256" key="1">
    <source>
        <dbReference type="ARBA" id="ARBA00008455"/>
    </source>
</evidence>
<dbReference type="EMBL" id="VOIH02000005">
    <property type="protein sequence ID" value="KAF3446205.1"/>
    <property type="molecule type" value="Genomic_DNA"/>
</dbReference>
<dbReference type="Gene3D" id="3.90.70.10">
    <property type="entry name" value="Cysteine proteinases"/>
    <property type="match status" value="1"/>
</dbReference>
<evidence type="ECO:0000256" key="2">
    <source>
        <dbReference type="ARBA" id="ARBA00022670"/>
    </source>
</evidence>
<name>A0A8K0H667_9ROSA</name>
<organism evidence="7 8">
    <name type="scientific">Rhamnella rubrinervis</name>
    <dbReference type="NCBI Taxonomy" id="2594499"/>
    <lineage>
        <taxon>Eukaryota</taxon>
        <taxon>Viridiplantae</taxon>
        <taxon>Streptophyta</taxon>
        <taxon>Embryophyta</taxon>
        <taxon>Tracheophyta</taxon>
        <taxon>Spermatophyta</taxon>
        <taxon>Magnoliopsida</taxon>
        <taxon>eudicotyledons</taxon>
        <taxon>Gunneridae</taxon>
        <taxon>Pentapetalae</taxon>
        <taxon>rosids</taxon>
        <taxon>fabids</taxon>
        <taxon>Rosales</taxon>
        <taxon>Rhamnaceae</taxon>
        <taxon>rhamnoid group</taxon>
        <taxon>Rhamneae</taxon>
        <taxon>Rhamnella</taxon>
    </lineage>
</organism>
<evidence type="ECO:0000259" key="6">
    <source>
        <dbReference type="SMART" id="SM00645"/>
    </source>
</evidence>
<dbReference type="Pfam" id="PF00112">
    <property type="entry name" value="Peptidase_C1"/>
    <property type="match status" value="1"/>
</dbReference>
<dbReference type="CDD" id="cd02248">
    <property type="entry name" value="Peptidase_C1A"/>
    <property type="match status" value="1"/>
</dbReference>
<dbReference type="GO" id="GO:0008234">
    <property type="term" value="F:cysteine-type peptidase activity"/>
    <property type="evidence" value="ECO:0007669"/>
    <property type="project" value="UniProtKB-KW"/>
</dbReference>
<dbReference type="PANTHER" id="PTHR12411">
    <property type="entry name" value="CYSTEINE PROTEASE FAMILY C1-RELATED"/>
    <property type="match status" value="1"/>
</dbReference>
<proteinExistence type="inferred from homology"/>
<reference evidence="7" key="1">
    <citation type="submission" date="2020-03" db="EMBL/GenBank/DDBJ databases">
        <title>A high-quality chromosome-level genome assembly of a woody plant with both climbing and erect habits, Rhamnella rubrinervis.</title>
        <authorList>
            <person name="Lu Z."/>
            <person name="Yang Y."/>
            <person name="Zhu X."/>
            <person name="Sun Y."/>
        </authorList>
    </citation>
    <scope>NUCLEOTIDE SEQUENCE</scope>
    <source>
        <strain evidence="7">BYM</strain>
        <tissue evidence="7">Leaf</tissue>
    </source>
</reference>
<dbReference type="InterPro" id="IPR039417">
    <property type="entry name" value="Peptidase_C1A_papain-like"/>
</dbReference>
<evidence type="ECO:0000256" key="5">
    <source>
        <dbReference type="ARBA" id="ARBA00023157"/>
    </source>
</evidence>
<dbReference type="InterPro" id="IPR038765">
    <property type="entry name" value="Papain-like_cys_pep_sf"/>
</dbReference>